<feature type="coiled-coil region" evidence="1">
    <location>
        <begin position="21"/>
        <end position="92"/>
    </location>
</feature>
<evidence type="ECO:0000313" key="2">
    <source>
        <dbReference type="EMBL" id="KAJ8983207.1"/>
    </source>
</evidence>
<gene>
    <name evidence="2" type="ORF">NQ317_016428</name>
</gene>
<dbReference type="Proteomes" id="UP001162164">
    <property type="component" value="Unassembled WGS sequence"/>
</dbReference>
<dbReference type="Gene3D" id="1.20.120.20">
    <property type="entry name" value="Apolipoprotein"/>
    <property type="match status" value="1"/>
</dbReference>
<comment type="caution">
    <text evidence="2">The sequence shown here is derived from an EMBL/GenBank/DDBJ whole genome shotgun (WGS) entry which is preliminary data.</text>
</comment>
<protein>
    <submittedName>
        <fullName evidence="2">Uncharacterized protein</fullName>
    </submittedName>
</protein>
<evidence type="ECO:0000313" key="3">
    <source>
        <dbReference type="Proteomes" id="UP001162164"/>
    </source>
</evidence>
<name>A0ABQ9JZI6_9CUCU</name>
<evidence type="ECO:0000256" key="1">
    <source>
        <dbReference type="SAM" id="Coils"/>
    </source>
</evidence>
<keyword evidence="3" id="KW-1185">Reference proteome</keyword>
<dbReference type="EMBL" id="JAPWTJ010000089">
    <property type="protein sequence ID" value="KAJ8983207.1"/>
    <property type="molecule type" value="Genomic_DNA"/>
</dbReference>
<organism evidence="2 3">
    <name type="scientific">Molorchus minor</name>
    <dbReference type="NCBI Taxonomy" id="1323400"/>
    <lineage>
        <taxon>Eukaryota</taxon>
        <taxon>Metazoa</taxon>
        <taxon>Ecdysozoa</taxon>
        <taxon>Arthropoda</taxon>
        <taxon>Hexapoda</taxon>
        <taxon>Insecta</taxon>
        <taxon>Pterygota</taxon>
        <taxon>Neoptera</taxon>
        <taxon>Endopterygota</taxon>
        <taxon>Coleoptera</taxon>
        <taxon>Polyphaga</taxon>
        <taxon>Cucujiformia</taxon>
        <taxon>Chrysomeloidea</taxon>
        <taxon>Cerambycidae</taxon>
        <taxon>Lamiinae</taxon>
        <taxon>Monochamini</taxon>
        <taxon>Molorchus</taxon>
    </lineage>
</organism>
<sequence>MVVIKALRLQASSFREVPTPRNDVEDLLHKLEEKVNEGLDKAQQALDAAARKVNETAASVQSAAEGQMQGIEEKLQQKIDELKQKAANAGVNIDDCLAGNEDELTNLPNKFSNDMIHCVSDRVIEGISYAQDALNKVREIVNEVENIRQEIKDCGHGFSSIKCLAKLAIKIEQDVTTLPTKIEADVAATVVLITQLEEKIKDCASGKVSECESQGEAIVERVAACVAAKINVGFLKECVPTFTQQFEDIEEQIQKLYVHTSKGVTTYKWSIKELVLDRKPSYHVQSAAVDFQLQIPDFSPDEFSSGPFEAGVYNYGGEVVGEAYEAVEQLVLPQLTNVVTDLLKKLKSLVETVIRKAHEGVDYAKEKINDLAAGTKSSAEEKDGNDRKGCKGRTIRLQRKGQGCRRGHWSLFTRKGGEDRQSGQGLFRPDERMQDIVNQVSGLEDEIGNCGGGFWAVACYAKVAAKITKAIISFPAEITKDLTSTVAAIVGLTGDVKDCADSNVSKCKLRGDQLFNDIELIRQLYYNYMALSNFLRVQKLLQLLEEVSKSFFLYVRFVEEETTPYF</sequence>
<reference evidence="2" key="1">
    <citation type="journal article" date="2023" name="Insect Mol. Biol.">
        <title>Genome sequencing provides insights into the evolution of gene families encoding plant cell wall-degrading enzymes in longhorned beetles.</title>
        <authorList>
            <person name="Shin N.R."/>
            <person name="Okamura Y."/>
            <person name="Kirsch R."/>
            <person name="Pauchet Y."/>
        </authorList>
    </citation>
    <scope>NUCLEOTIDE SEQUENCE</scope>
    <source>
        <strain evidence="2">MMC_N1</strain>
    </source>
</reference>
<proteinExistence type="predicted"/>
<keyword evidence="1" id="KW-0175">Coiled coil</keyword>
<accession>A0ABQ9JZI6</accession>